<comment type="caution">
    <text evidence="3">The sequence shown here is derived from an EMBL/GenBank/DDBJ whole genome shotgun (WGS) entry which is preliminary data.</text>
</comment>
<evidence type="ECO:0000259" key="2">
    <source>
        <dbReference type="PROSITE" id="PS50887"/>
    </source>
</evidence>
<accession>A0A511N693</accession>
<dbReference type="SUPFAM" id="SSF141868">
    <property type="entry name" value="EAL domain-like"/>
    <property type="match status" value="1"/>
</dbReference>
<evidence type="ECO:0000259" key="1">
    <source>
        <dbReference type="PROSITE" id="PS50883"/>
    </source>
</evidence>
<dbReference type="SMART" id="SM00267">
    <property type="entry name" value="GGDEF"/>
    <property type="match status" value="1"/>
</dbReference>
<gene>
    <name evidence="3" type="ORF">DC3_39980</name>
</gene>
<dbReference type="Pfam" id="PF00563">
    <property type="entry name" value="EAL"/>
    <property type="match status" value="1"/>
</dbReference>
<dbReference type="PANTHER" id="PTHR33121:SF70">
    <property type="entry name" value="SIGNALING PROTEIN YKOW"/>
    <property type="match status" value="1"/>
</dbReference>
<keyword evidence="4" id="KW-1185">Reference proteome</keyword>
<dbReference type="InterPro" id="IPR035919">
    <property type="entry name" value="EAL_sf"/>
</dbReference>
<dbReference type="InterPro" id="IPR001633">
    <property type="entry name" value="EAL_dom"/>
</dbReference>
<dbReference type="PANTHER" id="PTHR33121">
    <property type="entry name" value="CYCLIC DI-GMP PHOSPHODIESTERASE PDEF"/>
    <property type="match status" value="1"/>
</dbReference>
<dbReference type="InterPro" id="IPR050706">
    <property type="entry name" value="Cyclic-di-GMP_PDE-like"/>
</dbReference>
<evidence type="ECO:0000313" key="3">
    <source>
        <dbReference type="EMBL" id="GEM48363.1"/>
    </source>
</evidence>
<dbReference type="PROSITE" id="PS50883">
    <property type="entry name" value="EAL"/>
    <property type="match status" value="1"/>
</dbReference>
<dbReference type="GO" id="GO:0071111">
    <property type="term" value="F:cyclic-guanylate-specific phosphodiesterase activity"/>
    <property type="evidence" value="ECO:0007669"/>
    <property type="project" value="InterPro"/>
</dbReference>
<dbReference type="InterPro" id="IPR000160">
    <property type="entry name" value="GGDEF_dom"/>
</dbReference>
<sequence length="577" mass="64202">MTVQSWKVQPSPEVPSVQAAQLELASFTTEIGFWSIDGRTGICMVDQAARALLGMAPDAPVLSLQGVLDIGGRADQQDLWAVFLQQLMYGHPPFDGLMESDLQVEGPEGQVRQLHIKARVLGMTPPESQQVVGVVYQVGASHRVERTSPLEKDVLTGLPNRRYFLERLRQHLHLHQQTGLNCAVLLLDLDRFKDFNARHGTAAGDQVLCEVASSLQDSLRSTDVLARLGGDSFAILLTGLRDIHTVSVIAERILENLPSWQTPGQKAFSIQGTIGTALYPQHSDEAHHLLACAEDALTAAKRHARGQHVFFEPGQQQDLLEQQFLQHQLAQAVQENLLEVYYQPILDAQTGVIRKAEALLRWKHPNRGFISPAVFIPLAEESGLIHPMGRWVCETVMQQLKTWDAQGLPEVAVSINLSARQFVQPGTIQNLLEQLERHNLDASRIIVEITESVFMQDHGVVEEQLSLLEEAGVKIALDDFGTGYSSLSYLTRFNPHYIKIDRSFVQQLDSQNTSTIMEAIISMGHHLNKEVVAEGVETPGQQEWLQSRNCQYLQGYLFSRPIPAEAFADLLKDPPDG</sequence>
<feature type="domain" description="EAL" evidence="1">
    <location>
        <begin position="322"/>
        <end position="575"/>
    </location>
</feature>
<protein>
    <submittedName>
        <fullName evidence="3">Uncharacterized protein</fullName>
    </submittedName>
</protein>
<dbReference type="AlphaFoldDB" id="A0A511N693"/>
<dbReference type="Gene3D" id="3.20.20.450">
    <property type="entry name" value="EAL domain"/>
    <property type="match status" value="1"/>
</dbReference>
<dbReference type="CDD" id="cd01948">
    <property type="entry name" value="EAL"/>
    <property type="match status" value="1"/>
</dbReference>
<dbReference type="InterPro" id="IPR043128">
    <property type="entry name" value="Rev_trsase/Diguanyl_cyclase"/>
</dbReference>
<dbReference type="SMART" id="SM00052">
    <property type="entry name" value="EAL"/>
    <property type="match status" value="1"/>
</dbReference>
<organism evidence="3 4">
    <name type="scientific">Deinococcus cellulosilyticus (strain DSM 18568 / NBRC 106333 / KACC 11606 / 5516J-15)</name>
    <dbReference type="NCBI Taxonomy" id="1223518"/>
    <lineage>
        <taxon>Bacteria</taxon>
        <taxon>Thermotogati</taxon>
        <taxon>Deinococcota</taxon>
        <taxon>Deinococci</taxon>
        <taxon>Deinococcales</taxon>
        <taxon>Deinococcaceae</taxon>
        <taxon>Deinococcus</taxon>
    </lineage>
</organism>
<proteinExistence type="predicted"/>
<dbReference type="FunFam" id="3.20.20.450:FF:000001">
    <property type="entry name" value="Cyclic di-GMP phosphodiesterase yahA"/>
    <property type="match status" value="1"/>
</dbReference>
<dbReference type="Proteomes" id="UP000321306">
    <property type="component" value="Unassembled WGS sequence"/>
</dbReference>
<dbReference type="Pfam" id="PF00990">
    <property type="entry name" value="GGDEF"/>
    <property type="match status" value="1"/>
</dbReference>
<dbReference type="CDD" id="cd01949">
    <property type="entry name" value="GGDEF"/>
    <property type="match status" value="1"/>
</dbReference>
<evidence type="ECO:0000313" key="4">
    <source>
        <dbReference type="Proteomes" id="UP000321306"/>
    </source>
</evidence>
<dbReference type="PROSITE" id="PS50887">
    <property type="entry name" value="GGDEF"/>
    <property type="match status" value="1"/>
</dbReference>
<name>A0A511N693_DEIC1</name>
<dbReference type="EMBL" id="BJXB01000020">
    <property type="protein sequence ID" value="GEM48363.1"/>
    <property type="molecule type" value="Genomic_DNA"/>
</dbReference>
<feature type="domain" description="GGDEF" evidence="2">
    <location>
        <begin position="180"/>
        <end position="313"/>
    </location>
</feature>
<dbReference type="SUPFAM" id="SSF55073">
    <property type="entry name" value="Nucleotide cyclase"/>
    <property type="match status" value="1"/>
</dbReference>
<dbReference type="Gene3D" id="3.30.70.270">
    <property type="match status" value="1"/>
</dbReference>
<reference evidence="3 4" key="1">
    <citation type="submission" date="2019-07" db="EMBL/GenBank/DDBJ databases">
        <title>Whole genome shotgun sequence of Deinococcus cellulosilyticus NBRC 106333.</title>
        <authorList>
            <person name="Hosoyama A."/>
            <person name="Uohara A."/>
            <person name="Ohji S."/>
            <person name="Ichikawa N."/>
        </authorList>
    </citation>
    <scope>NUCLEOTIDE SEQUENCE [LARGE SCALE GENOMIC DNA]</scope>
    <source>
        <strain evidence="3 4">NBRC 106333</strain>
    </source>
</reference>
<dbReference type="InterPro" id="IPR029787">
    <property type="entry name" value="Nucleotide_cyclase"/>
</dbReference>
<dbReference type="NCBIfam" id="TIGR00254">
    <property type="entry name" value="GGDEF"/>
    <property type="match status" value="1"/>
</dbReference>